<dbReference type="SUPFAM" id="SSF81383">
    <property type="entry name" value="F-box domain"/>
    <property type="match status" value="1"/>
</dbReference>
<evidence type="ECO:0000256" key="1">
    <source>
        <dbReference type="ARBA" id="ARBA00022441"/>
    </source>
</evidence>
<proteinExistence type="predicted"/>
<dbReference type="EMBL" id="JBJQOH010000007">
    <property type="protein sequence ID" value="KAL3680350.1"/>
    <property type="molecule type" value="Genomic_DNA"/>
</dbReference>
<dbReference type="CDD" id="cd22152">
    <property type="entry name" value="F-box_AtAFR-like"/>
    <property type="match status" value="1"/>
</dbReference>
<evidence type="ECO:0000313" key="5">
    <source>
        <dbReference type="Proteomes" id="UP001633002"/>
    </source>
</evidence>
<keyword evidence="5" id="KW-1185">Reference proteome</keyword>
<reference evidence="4 5" key="1">
    <citation type="submission" date="2024-09" db="EMBL/GenBank/DDBJ databases">
        <title>Chromosome-scale assembly of Riccia sorocarpa.</title>
        <authorList>
            <person name="Paukszto L."/>
        </authorList>
    </citation>
    <scope>NUCLEOTIDE SEQUENCE [LARGE SCALE GENOMIC DNA]</scope>
    <source>
        <strain evidence="4">LP-2024</strain>
        <tissue evidence="4">Aerial parts of the thallus</tissue>
    </source>
</reference>
<dbReference type="Proteomes" id="UP001633002">
    <property type="component" value="Unassembled WGS sequence"/>
</dbReference>
<dbReference type="InterPro" id="IPR006652">
    <property type="entry name" value="Kelch_1"/>
</dbReference>
<dbReference type="Pfam" id="PF00646">
    <property type="entry name" value="F-box"/>
    <property type="match status" value="1"/>
</dbReference>
<dbReference type="Gene3D" id="2.120.10.80">
    <property type="entry name" value="Kelch-type beta propeller"/>
    <property type="match status" value="1"/>
</dbReference>
<dbReference type="Gene3D" id="1.20.1280.50">
    <property type="match status" value="1"/>
</dbReference>
<evidence type="ECO:0000313" key="4">
    <source>
        <dbReference type="EMBL" id="KAL3680350.1"/>
    </source>
</evidence>
<dbReference type="AlphaFoldDB" id="A0ABD3GQL1"/>
<sequence>MRGPEQGRSNAEDRQLESSGYFHSLPDELALRCLVRVPRRYHSAMAAVCRHWRDAVRSTVFWNLRKEMGLSEGWLYALMRDNSEFLHWFVMDPAKRTWKPLPPLPGESARRYGMGCEVLDRELFIVGGGVRFKPPVANVLKYDPISNTWKTSTPLESPRQYFASAVFNGKLYAVGGMGTTFDSLHSFDVYDPNTETWSTFADANIVSDLGEALILNAVTDSGDVYMLDQTYGLKIMTLKQGTVEWKAVGRLSPKSIQPPCKMAIIKNYLYIVGRGLKTIVYNLDRGDDGRGMLVTSSIRPMDISEHVILSCNVIEI</sequence>
<comment type="caution">
    <text evidence="4">The sequence shown here is derived from an EMBL/GenBank/DDBJ whole genome shotgun (WGS) entry which is preliminary data.</text>
</comment>
<dbReference type="PANTHER" id="PTHR46344">
    <property type="entry name" value="OS02G0202900 PROTEIN"/>
    <property type="match status" value="1"/>
</dbReference>
<keyword evidence="2" id="KW-0677">Repeat</keyword>
<accession>A0ABD3GQL1</accession>
<gene>
    <name evidence="4" type="ORF">R1sor_023306</name>
</gene>
<evidence type="ECO:0000256" key="2">
    <source>
        <dbReference type="ARBA" id="ARBA00022737"/>
    </source>
</evidence>
<organism evidence="4 5">
    <name type="scientific">Riccia sorocarpa</name>
    <dbReference type="NCBI Taxonomy" id="122646"/>
    <lineage>
        <taxon>Eukaryota</taxon>
        <taxon>Viridiplantae</taxon>
        <taxon>Streptophyta</taxon>
        <taxon>Embryophyta</taxon>
        <taxon>Marchantiophyta</taxon>
        <taxon>Marchantiopsida</taxon>
        <taxon>Marchantiidae</taxon>
        <taxon>Marchantiales</taxon>
        <taxon>Ricciaceae</taxon>
        <taxon>Riccia</taxon>
    </lineage>
</organism>
<dbReference type="SMART" id="SM00612">
    <property type="entry name" value="Kelch"/>
    <property type="match status" value="2"/>
</dbReference>
<dbReference type="PANTHER" id="PTHR46344:SF26">
    <property type="entry name" value="F-BOX DOMAIN-CONTAINING PROTEIN"/>
    <property type="match status" value="1"/>
</dbReference>
<feature type="domain" description="F-box" evidence="3">
    <location>
        <begin position="25"/>
        <end position="65"/>
    </location>
</feature>
<dbReference type="InterPro" id="IPR001810">
    <property type="entry name" value="F-box_dom"/>
</dbReference>
<protein>
    <recommendedName>
        <fullName evidence="3">F-box domain-containing protein</fullName>
    </recommendedName>
</protein>
<dbReference type="InterPro" id="IPR015915">
    <property type="entry name" value="Kelch-typ_b-propeller"/>
</dbReference>
<keyword evidence="1" id="KW-0880">Kelch repeat</keyword>
<evidence type="ECO:0000259" key="3">
    <source>
        <dbReference type="SMART" id="SM00256"/>
    </source>
</evidence>
<dbReference type="InterPro" id="IPR036047">
    <property type="entry name" value="F-box-like_dom_sf"/>
</dbReference>
<dbReference type="Pfam" id="PF01344">
    <property type="entry name" value="Kelch_1"/>
    <property type="match status" value="2"/>
</dbReference>
<name>A0ABD3GQL1_9MARC</name>
<dbReference type="SMART" id="SM00256">
    <property type="entry name" value="FBOX"/>
    <property type="match status" value="1"/>
</dbReference>
<dbReference type="SUPFAM" id="SSF117281">
    <property type="entry name" value="Kelch motif"/>
    <property type="match status" value="1"/>
</dbReference>